<protein>
    <submittedName>
        <fullName evidence="6">Diacylglycerol kinase family lipid kinase</fullName>
    </submittedName>
</protein>
<dbReference type="InterPro" id="IPR005218">
    <property type="entry name" value="Diacylglycerol/lipid_kinase"/>
</dbReference>
<evidence type="ECO:0000256" key="4">
    <source>
        <dbReference type="ARBA" id="ARBA00022840"/>
    </source>
</evidence>
<dbReference type="Gene3D" id="2.60.200.40">
    <property type="match status" value="1"/>
</dbReference>
<dbReference type="NCBIfam" id="TIGR00147">
    <property type="entry name" value="YegS/Rv2252/BmrU family lipid kinase"/>
    <property type="match status" value="1"/>
</dbReference>
<dbReference type="Gene3D" id="3.40.50.10330">
    <property type="entry name" value="Probable inorganic polyphosphate/atp-NAD kinase, domain 1"/>
    <property type="match status" value="1"/>
</dbReference>
<evidence type="ECO:0000256" key="2">
    <source>
        <dbReference type="ARBA" id="ARBA00022741"/>
    </source>
</evidence>
<gene>
    <name evidence="6" type="ORF">IFO69_15290</name>
</gene>
<dbReference type="PROSITE" id="PS50146">
    <property type="entry name" value="DAGK"/>
    <property type="match status" value="1"/>
</dbReference>
<dbReference type="InterPro" id="IPR045540">
    <property type="entry name" value="YegS/DAGK_C"/>
</dbReference>
<evidence type="ECO:0000259" key="5">
    <source>
        <dbReference type="PROSITE" id="PS50146"/>
    </source>
</evidence>
<keyword evidence="2" id="KW-0547">Nucleotide-binding</keyword>
<dbReference type="InterPro" id="IPR017438">
    <property type="entry name" value="ATP-NAD_kinase_N"/>
</dbReference>
<dbReference type="GO" id="GO:0016301">
    <property type="term" value="F:kinase activity"/>
    <property type="evidence" value="ECO:0007669"/>
    <property type="project" value="UniProtKB-KW"/>
</dbReference>
<dbReference type="PANTHER" id="PTHR12358">
    <property type="entry name" value="SPHINGOSINE KINASE"/>
    <property type="match status" value="1"/>
</dbReference>
<keyword evidence="3 6" id="KW-0418">Kinase</keyword>
<name>A0ABR9ANI7_9BACT</name>
<keyword evidence="1" id="KW-0808">Transferase</keyword>
<dbReference type="Pfam" id="PF19279">
    <property type="entry name" value="YegS_C"/>
    <property type="match status" value="1"/>
</dbReference>
<reference evidence="6 7" key="1">
    <citation type="submission" date="2020-09" db="EMBL/GenBank/DDBJ databases">
        <title>Echinicola sp. CAU 1574 isolated from sand of Sido Beach.</title>
        <authorList>
            <person name="Kim W."/>
        </authorList>
    </citation>
    <scope>NUCLEOTIDE SEQUENCE [LARGE SCALE GENOMIC DNA]</scope>
    <source>
        <strain evidence="6 7">CAU 1574</strain>
    </source>
</reference>
<dbReference type="Proteomes" id="UP000647133">
    <property type="component" value="Unassembled WGS sequence"/>
</dbReference>
<dbReference type="SUPFAM" id="SSF111331">
    <property type="entry name" value="NAD kinase/diacylglycerol kinase-like"/>
    <property type="match status" value="1"/>
</dbReference>
<dbReference type="Pfam" id="PF00781">
    <property type="entry name" value="DAGK_cat"/>
    <property type="match status" value="1"/>
</dbReference>
<feature type="domain" description="DAGKc" evidence="5">
    <location>
        <begin position="1"/>
        <end position="131"/>
    </location>
</feature>
<evidence type="ECO:0000256" key="1">
    <source>
        <dbReference type="ARBA" id="ARBA00022679"/>
    </source>
</evidence>
<accession>A0ABR9ANI7</accession>
<organism evidence="6 7">
    <name type="scientific">Echinicola arenosa</name>
    <dbReference type="NCBI Taxonomy" id="2774144"/>
    <lineage>
        <taxon>Bacteria</taxon>
        <taxon>Pseudomonadati</taxon>
        <taxon>Bacteroidota</taxon>
        <taxon>Cytophagia</taxon>
        <taxon>Cytophagales</taxon>
        <taxon>Cyclobacteriaceae</taxon>
        <taxon>Echinicola</taxon>
    </lineage>
</organism>
<dbReference type="SMART" id="SM00046">
    <property type="entry name" value="DAGKc"/>
    <property type="match status" value="1"/>
</dbReference>
<keyword evidence="4" id="KW-0067">ATP-binding</keyword>
<dbReference type="InterPro" id="IPR016064">
    <property type="entry name" value="NAD/diacylglycerol_kinase_sf"/>
</dbReference>
<evidence type="ECO:0000256" key="3">
    <source>
        <dbReference type="ARBA" id="ARBA00022777"/>
    </source>
</evidence>
<proteinExistence type="predicted"/>
<evidence type="ECO:0000313" key="6">
    <source>
        <dbReference type="EMBL" id="MBD8490119.1"/>
    </source>
</evidence>
<dbReference type="PANTHER" id="PTHR12358:SF54">
    <property type="entry name" value="SPHINGOSINE KINASE RELATED PROTEIN"/>
    <property type="match status" value="1"/>
</dbReference>
<comment type="caution">
    <text evidence="6">The sequence shown here is derived from an EMBL/GenBank/DDBJ whole genome shotgun (WGS) entry which is preliminary data.</text>
</comment>
<evidence type="ECO:0000313" key="7">
    <source>
        <dbReference type="Proteomes" id="UP000647133"/>
    </source>
</evidence>
<keyword evidence="7" id="KW-1185">Reference proteome</keyword>
<dbReference type="RefSeq" id="WP_192010996.1">
    <property type="nucleotide sequence ID" value="NZ_JACYTQ010000005.1"/>
</dbReference>
<dbReference type="EMBL" id="JACYTQ010000005">
    <property type="protein sequence ID" value="MBD8490119.1"/>
    <property type="molecule type" value="Genomic_DNA"/>
</dbReference>
<sequence>MSKKKIHFIVNPISGKGKNLLDEIILSRYFEREQFEIKVLLTTGPDHATVLALASLEENADVIVACGGDGTISEVASCLVGKEASLGIIPFGSGNGLASNLGIPKKLDMALKLIKKGKVQKIDVGQINDQFFFSNMGLGFDANLIQNFDKLKKRQLLGYIRASWETLKNFKNLQDITIASEEFNISTNPFLLFISNSNMLGYGFSLTPEAKLEDGLLDILVVEHLNKSRALLLGLLMLTGKHKSMKEVNYFQLKNLSISSRTSIPAIQKDGCQYKPKAQKLNISILPQQLSVIVP</sequence>
<dbReference type="InterPro" id="IPR001206">
    <property type="entry name" value="Diacylglycerol_kinase_cat_dom"/>
</dbReference>
<dbReference type="InterPro" id="IPR050187">
    <property type="entry name" value="Lipid_Phosphate_FormReg"/>
</dbReference>